<keyword evidence="2" id="KW-1185">Reference proteome</keyword>
<comment type="caution">
    <text evidence="1">The sequence shown here is derived from an EMBL/GenBank/DDBJ whole genome shotgun (WGS) entry which is preliminary data.</text>
</comment>
<evidence type="ECO:0000313" key="1">
    <source>
        <dbReference type="EMBL" id="MCD9559790.1"/>
    </source>
</evidence>
<reference evidence="1 2" key="1">
    <citation type="journal article" date="2021" name="BMC Genomics">
        <title>Datura genome reveals duplications of psychoactive alkaloid biosynthetic genes and high mutation rate following tissue culture.</title>
        <authorList>
            <person name="Rajewski A."/>
            <person name="Carter-House D."/>
            <person name="Stajich J."/>
            <person name="Litt A."/>
        </authorList>
    </citation>
    <scope>NUCLEOTIDE SEQUENCE [LARGE SCALE GENOMIC DNA]</scope>
    <source>
        <strain evidence="1">AR-01</strain>
    </source>
</reference>
<name>A0ABS8UNW8_DATST</name>
<accession>A0ABS8UNW8</accession>
<feature type="non-terminal residue" evidence="1">
    <location>
        <position position="1"/>
    </location>
</feature>
<proteinExistence type="predicted"/>
<feature type="non-terminal residue" evidence="1">
    <location>
        <position position="71"/>
    </location>
</feature>
<dbReference type="Proteomes" id="UP000823775">
    <property type="component" value="Unassembled WGS sequence"/>
</dbReference>
<protein>
    <submittedName>
        <fullName evidence="1">Uncharacterized protein</fullName>
    </submittedName>
</protein>
<sequence>VSWHQKLTKERKLEIAKKGLKRLGKGIKGSSSSDKGAPSRRFGAKAMEPYGVIWFNTQKEAKYSPKNWIDE</sequence>
<gene>
    <name evidence="1" type="ORF">HAX54_018087</name>
</gene>
<organism evidence="1 2">
    <name type="scientific">Datura stramonium</name>
    <name type="common">Jimsonweed</name>
    <name type="synonym">Common thornapple</name>
    <dbReference type="NCBI Taxonomy" id="4076"/>
    <lineage>
        <taxon>Eukaryota</taxon>
        <taxon>Viridiplantae</taxon>
        <taxon>Streptophyta</taxon>
        <taxon>Embryophyta</taxon>
        <taxon>Tracheophyta</taxon>
        <taxon>Spermatophyta</taxon>
        <taxon>Magnoliopsida</taxon>
        <taxon>eudicotyledons</taxon>
        <taxon>Gunneridae</taxon>
        <taxon>Pentapetalae</taxon>
        <taxon>asterids</taxon>
        <taxon>lamiids</taxon>
        <taxon>Solanales</taxon>
        <taxon>Solanaceae</taxon>
        <taxon>Solanoideae</taxon>
        <taxon>Datureae</taxon>
        <taxon>Datura</taxon>
    </lineage>
</organism>
<dbReference type="EMBL" id="JACEIK010002220">
    <property type="protein sequence ID" value="MCD9559790.1"/>
    <property type="molecule type" value="Genomic_DNA"/>
</dbReference>
<evidence type="ECO:0000313" key="2">
    <source>
        <dbReference type="Proteomes" id="UP000823775"/>
    </source>
</evidence>